<proteinExistence type="predicted"/>
<name>A0A8H2M3U2_9FIRM</name>
<dbReference type="EC" id="3.1.2.-" evidence="3"/>
<dbReference type="Pfam" id="PF03061">
    <property type="entry name" value="4HBT"/>
    <property type="match status" value="1"/>
</dbReference>
<reference evidence="3 4" key="1">
    <citation type="submission" date="2019-02" db="EMBL/GenBank/DDBJ databases">
        <authorList>
            <consortium name="Pathogen Informatics"/>
        </authorList>
    </citation>
    <scope>NUCLEOTIDE SEQUENCE [LARGE SCALE GENOMIC DNA]</scope>
    <source>
        <strain evidence="3 4">3012STDY7089603</strain>
    </source>
</reference>
<evidence type="ECO:0000259" key="2">
    <source>
        <dbReference type="Pfam" id="PF03061"/>
    </source>
</evidence>
<comment type="caution">
    <text evidence="3">The sequence shown here is derived from an EMBL/GenBank/DDBJ whole genome shotgun (WGS) entry which is preliminary data.</text>
</comment>
<keyword evidence="1 3" id="KW-0378">Hydrolase</keyword>
<dbReference type="InterPro" id="IPR029069">
    <property type="entry name" value="HotDog_dom_sf"/>
</dbReference>
<dbReference type="SUPFAM" id="SSF54637">
    <property type="entry name" value="Thioesterase/thiol ester dehydrase-isomerase"/>
    <property type="match status" value="1"/>
</dbReference>
<accession>A0A8H2M3U2</accession>
<dbReference type="GO" id="GO:0016289">
    <property type="term" value="F:acyl-CoA hydrolase activity"/>
    <property type="evidence" value="ECO:0007669"/>
    <property type="project" value="UniProtKB-ARBA"/>
</dbReference>
<dbReference type="Proteomes" id="UP000377798">
    <property type="component" value="Unassembled WGS sequence"/>
</dbReference>
<keyword evidence="4" id="KW-1185">Reference proteome</keyword>
<evidence type="ECO:0000256" key="1">
    <source>
        <dbReference type="ARBA" id="ARBA00022801"/>
    </source>
</evidence>
<dbReference type="InterPro" id="IPR003736">
    <property type="entry name" value="PAAI_dom"/>
</dbReference>
<dbReference type="EMBL" id="CAACYI010000001">
    <property type="protein sequence ID" value="VFB15661.1"/>
    <property type="molecule type" value="Genomic_DNA"/>
</dbReference>
<gene>
    <name evidence="3" type="primary">paaI</name>
    <name evidence="3" type="ORF">NCTC13150_00161</name>
</gene>
<sequence length="137" mass="15509">MGQLVLTEAEVRERFKKRQVGFYEFFNFQFEELTDDHLTISLDCGHEMLNPLGNIHGGVLFTIGDQAAGVFAMAVGRGSVTLKGSMDYLRPGQVGKIYATASLIHKTKKTVLLEVSIEQDQRRIAYGIYNFYVRTQR</sequence>
<dbReference type="PANTHER" id="PTHR42856">
    <property type="entry name" value="ACYL-COENZYME A THIOESTERASE PAAI"/>
    <property type="match status" value="1"/>
</dbReference>
<evidence type="ECO:0000313" key="3">
    <source>
        <dbReference type="EMBL" id="VFB15661.1"/>
    </source>
</evidence>
<dbReference type="NCBIfam" id="TIGR00369">
    <property type="entry name" value="unchar_dom_1"/>
    <property type="match status" value="1"/>
</dbReference>
<dbReference type="AlphaFoldDB" id="A0A8H2M3U2"/>
<dbReference type="RefSeq" id="WP_072470290.1">
    <property type="nucleotide sequence ID" value="NZ_CAACYI010000001.1"/>
</dbReference>
<dbReference type="InterPro" id="IPR052723">
    <property type="entry name" value="Acyl-CoA_thioesterase_PaaI"/>
</dbReference>
<feature type="domain" description="Thioesterase" evidence="2">
    <location>
        <begin position="53"/>
        <end position="123"/>
    </location>
</feature>
<protein>
    <submittedName>
        <fullName evidence="3">Acyl-coenzyme A thioesterase PaaI</fullName>
        <ecNumber evidence="3">3.1.2.-</ecNumber>
    </submittedName>
</protein>
<evidence type="ECO:0000313" key="4">
    <source>
        <dbReference type="Proteomes" id="UP000377798"/>
    </source>
</evidence>
<dbReference type="PANTHER" id="PTHR42856:SF1">
    <property type="entry name" value="ACYL-COENZYME A THIOESTERASE PAAI"/>
    <property type="match status" value="1"/>
</dbReference>
<organism evidence="3 4">
    <name type="scientific">Urinicoccus massiliensis</name>
    <dbReference type="NCBI Taxonomy" id="1723382"/>
    <lineage>
        <taxon>Bacteria</taxon>
        <taxon>Bacillati</taxon>
        <taxon>Bacillota</taxon>
        <taxon>Tissierellia</taxon>
        <taxon>Tissierellales</taxon>
        <taxon>Peptoniphilaceae</taxon>
        <taxon>Urinicoccus</taxon>
    </lineage>
</organism>
<dbReference type="Gene3D" id="3.10.129.10">
    <property type="entry name" value="Hotdog Thioesterase"/>
    <property type="match status" value="1"/>
</dbReference>
<dbReference type="CDD" id="cd03443">
    <property type="entry name" value="PaaI_thioesterase"/>
    <property type="match status" value="1"/>
</dbReference>
<dbReference type="InterPro" id="IPR006683">
    <property type="entry name" value="Thioestr_dom"/>
</dbReference>